<protein>
    <submittedName>
        <fullName evidence="2">Uncharacterized protein</fullName>
    </submittedName>
</protein>
<evidence type="ECO:0000256" key="1">
    <source>
        <dbReference type="SAM" id="MobiDB-lite"/>
    </source>
</evidence>
<gene>
    <name evidence="2" type="ORF">RRG08_044407</name>
</gene>
<name>A0AAE1DNL3_9GAST</name>
<feature type="region of interest" description="Disordered" evidence="1">
    <location>
        <begin position="38"/>
        <end position="59"/>
    </location>
</feature>
<feature type="compositionally biased region" description="Polar residues" evidence="1">
    <location>
        <begin position="7"/>
        <end position="18"/>
    </location>
</feature>
<evidence type="ECO:0000313" key="2">
    <source>
        <dbReference type="EMBL" id="KAK3776023.1"/>
    </source>
</evidence>
<dbReference type="EMBL" id="JAWDGP010003252">
    <property type="protein sequence ID" value="KAK3776023.1"/>
    <property type="molecule type" value="Genomic_DNA"/>
</dbReference>
<reference evidence="2" key="1">
    <citation type="journal article" date="2023" name="G3 (Bethesda)">
        <title>A reference genome for the long-term kleptoplast-retaining sea slug Elysia crispata morphotype clarki.</title>
        <authorList>
            <person name="Eastman K.E."/>
            <person name="Pendleton A.L."/>
            <person name="Shaikh M.A."/>
            <person name="Suttiyut T."/>
            <person name="Ogas R."/>
            <person name="Tomko P."/>
            <person name="Gavelis G."/>
            <person name="Widhalm J.R."/>
            <person name="Wisecaver J.H."/>
        </authorList>
    </citation>
    <scope>NUCLEOTIDE SEQUENCE</scope>
    <source>
        <strain evidence="2">ECLA1</strain>
    </source>
</reference>
<accession>A0AAE1DNL3</accession>
<comment type="caution">
    <text evidence="2">The sequence shown here is derived from an EMBL/GenBank/DDBJ whole genome shotgun (WGS) entry which is preliminary data.</text>
</comment>
<feature type="region of interest" description="Disordered" evidence="1">
    <location>
        <begin position="1"/>
        <end position="20"/>
    </location>
</feature>
<dbReference type="Proteomes" id="UP001283361">
    <property type="component" value="Unassembled WGS sequence"/>
</dbReference>
<feature type="compositionally biased region" description="Polar residues" evidence="1">
    <location>
        <begin position="38"/>
        <end position="51"/>
    </location>
</feature>
<dbReference type="AlphaFoldDB" id="A0AAE1DNL3"/>
<keyword evidence="3" id="KW-1185">Reference proteome</keyword>
<evidence type="ECO:0000313" key="3">
    <source>
        <dbReference type="Proteomes" id="UP001283361"/>
    </source>
</evidence>
<sequence>MIYDNGKASSAQHPSLATQGHPRFVTAVTINCRNLTIQRTQRQTSDGQSSAERGKMIGPLGLTPVHSNPLWLAHFTLRSLLAASRHTRSKSIPSGGLNQREVLNLTALFSQPRAILQLLQQPSGK</sequence>
<proteinExistence type="predicted"/>
<organism evidence="2 3">
    <name type="scientific">Elysia crispata</name>
    <name type="common">lettuce slug</name>
    <dbReference type="NCBI Taxonomy" id="231223"/>
    <lineage>
        <taxon>Eukaryota</taxon>
        <taxon>Metazoa</taxon>
        <taxon>Spiralia</taxon>
        <taxon>Lophotrochozoa</taxon>
        <taxon>Mollusca</taxon>
        <taxon>Gastropoda</taxon>
        <taxon>Heterobranchia</taxon>
        <taxon>Euthyneura</taxon>
        <taxon>Panpulmonata</taxon>
        <taxon>Sacoglossa</taxon>
        <taxon>Placobranchoidea</taxon>
        <taxon>Plakobranchidae</taxon>
        <taxon>Elysia</taxon>
    </lineage>
</organism>